<organism evidence="1 2">
    <name type="scientific">Pycnoporus cinnabarinus</name>
    <name type="common">Cinnabar-red polypore</name>
    <name type="synonym">Trametes cinnabarina</name>
    <dbReference type="NCBI Taxonomy" id="5643"/>
    <lineage>
        <taxon>Eukaryota</taxon>
        <taxon>Fungi</taxon>
        <taxon>Dikarya</taxon>
        <taxon>Basidiomycota</taxon>
        <taxon>Agaricomycotina</taxon>
        <taxon>Agaricomycetes</taxon>
        <taxon>Polyporales</taxon>
        <taxon>Polyporaceae</taxon>
        <taxon>Trametes</taxon>
    </lineage>
</organism>
<dbReference type="OrthoDB" id="2799179at2759"/>
<accession>A0A060SXA3</accession>
<protein>
    <recommendedName>
        <fullName evidence="3">F-box domain-containing protein</fullName>
    </recommendedName>
</protein>
<evidence type="ECO:0000313" key="1">
    <source>
        <dbReference type="EMBL" id="CDO76834.1"/>
    </source>
</evidence>
<name>A0A060SXA3_PYCCI</name>
<dbReference type="EMBL" id="CCBP010000415">
    <property type="protein sequence ID" value="CDO76834.1"/>
    <property type="molecule type" value="Genomic_DNA"/>
</dbReference>
<comment type="caution">
    <text evidence="1">The sequence shown here is derived from an EMBL/GenBank/DDBJ whole genome shotgun (WGS) entry which is preliminary data.</text>
</comment>
<evidence type="ECO:0000313" key="2">
    <source>
        <dbReference type="Proteomes" id="UP000029665"/>
    </source>
</evidence>
<keyword evidence="2" id="KW-1185">Reference proteome</keyword>
<dbReference type="HOGENOM" id="CLU_1540880_0_0_1"/>
<proteinExistence type="predicted"/>
<dbReference type="AlphaFoldDB" id="A0A060SXA3"/>
<evidence type="ECO:0008006" key="3">
    <source>
        <dbReference type="Google" id="ProtNLM"/>
    </source>
</evidence>
<gene>
    <name evidence="1" type="ORF">BN946_scf185033.g31</name>
</gene>
<sequence length="174" mass="20207">MCARMPNLRVLKLEMGHRPGTKRQRLWPKDWDGSFPWRDLHTLAVTYPDPDDEVYAHLPDTLHTLTVRCHPRHYIFMNEQDCQFITRLTGWTSPILTSTEMLTILRRYPTPNRLRDLDLEFMSDGLHADLELLRHISAAFPGLTFLQILGYARLPDEPTLSTVGSLCSSVWVYS</sequence>
<dbReference type="Proteomes" id="UP000029665">
    <property type="component" value="Unassembled WGS sequence"/>
</dbReference>
<reference evidence="1" key="1">
    <citation type="submission" date="2014-01" db="EMBL/GenBank/DDBJ databases">
        <title>The genome of the white-rot fungus Pycnoporus cinnabarinus: a basidiomycete model with a versatile arsenal for lignocellulosic biomass breakdown.</title>
        <authorList>
            <person name="Levasseur A."/>
            <person name="Lomascolo A."/>
            <person name="Ruiz-Duenas F.J."/>
            <person name="Uzan E."/>
            <person name="Piumi F."/>
            <person name="Kues U."/>
            <person name="Ram A.F.J."/>
            <person name="Murat C."/>
            <person name="Haon M."/>
            <person name="Benoit I."/>
            <person name="Arfi Y."/>
            <person name="Chevret D."/>
            <person name="Drula E."/>
            <person name="Kwon M.J."/>
            <person name="Gouret P."/>
            <person name="Lesage-Meessen L."/>
            <person name="Lombard V."/>
            <person name="Mariette J."/>
            <person name="Noirot C."/>
            <person name="Park J."/>
            <person name="Patyshakuliyeva A."/>
            <person name="Wieneger R.A.B."/>
            <person name="Wosten H.A.B."/>
            <person name="Martin F."/>
            <person name="Coutinho P.M."/>
            <person name="de Vries R."/>
            <person name="Martinez A.T."/>
            <person name="Klopp C."/>
            <person name="Pontarotti P."/>
            <person name="Henrissat B."/>
            <person name="Record E."/>
        </authorList>
    </citation>
    <scope>NUCLEOTIDE SEQUENCE [LARGE SCALE GENOMIC DNA]</scope>
    <source>
        <strain evidence="1">BRFM137</strain>
    </source>
</reference>